<organism evidence="2 3">
    <name type="scientific">Penaeus vannamei</name>
    <name type="common">Whiteleg shrimp</name>
    <name type="synonym">Litopenaeus vannamei</name>
    <dbReference type="NCBI Taxonomy" id="6689"/>
    <lineage>
        <taxon>Eukaryota</taxon>
        <taxon>Metazoa</taxon>
        <taxon>Ecdysozoa</taxon>
        <taxon>Arthropoda</taxon>
        <taxon>Crustacea</taxon>
        <taxon>Multicrustacea</taxon>
        <taxon>Malacostraca</taxon>
        <taxon>Eumalacostraca</taxon>
        <taxon>Eucarida</taxon>
        <taxon>Decapoda</taxon>
        <taxon>Dendrobranchiata</taxon>
        <taxon>Penaeoidea</taxon>
        <taxon>Penaeidae</taxon>
        <taxon>Penaeus</taxon>
    </lineage>
</organism>
<gene>
    <name evidence="2" type="ORF">C7M84_000508</name>
</gene>
<proteinExistence type="predicted"/>
<dbReference type="AlphaFoldDB" id="A0A423TWD9"/>
<reference evidence="2 3" key="2">
    <citation type="submission" date="2019-01" db="EMBL/GenBank/DDBJ databases">
        <title>The decoding of complex shrimp genome reveals the adaptation for benthos swimmer, frequently molting mechanism and breeding impact on genome.</title>
        <authorList>
            <person name="Sun Y."/>
            <person name="Gao Y."/>
            <person name="Yu Y."/>
        </authorList>
    </citation>
    <scope>NUCLEOTIDE SEQUENCE [LARGE SCALE GENOMIC DNA]</scope>
    <source>
        <tissue evidence="2">Muscle</tissue>
    </source>
</reference>
<sequence length="356" mass="39836">MFGSGWASATNRSGFKMGNGPRRCCRIKGLETLAFIVILIIAQCCFCQSEHIPQNTEDRAQNDGARHNQDKVLTPPRTSNPERQVIHSGGSVENAKKFLGIVGAHSGTKGPTSSPRPAQKVFISEDNKHGDKHQGPRVIFAEDIPTSERKPKADKSPVEVPVAEEIIDEKPSEKVKFISDIEEITEEIISQNEPADQAHEDEEAGSASQDKDSGQQDPKEDKSESKDNEEKRAEKATEKRESDENKKSDEPMDLSEKADQYVMSAISNDKGEAQKEKSEHEKSTEDFIEIEVPDETSVREMANFLTELRRKVHETVESKNVDRVSGKSDVKDAQEVEKEVEEEEETQMALDEMDER</sequence>
<feature type="compositionally biased region" description="Basic and acidic residues" evidence="1">
    <location>
        <begin position="58"/>
        <end position="70"/>
    </location>
</feature>
<feature type="compositionally biased region" description="Basic and acidic residues" evidence="1">
    <location>
        <begin position="317"/>
        <end position="337"/>
    </location>
</feature>
<feature type="compositionally biased region" description="Basic and acidic residues" evidence="1">
    <location>
        <begin position="269"/>
        <end position="285"/>
    </location>
</feature>
<evidence type="ECO:0000256" key="1">
    <source>
        <dbReference type="SAM" id="MobiDB-lite"/>
    </source>
</evidence>
<evidence type="ECO:0000313" key="3">
    <source>
        <dbReference type="Proteomes" id="UP000283509"/>
    </source>
</evidence>
<evidence type="ECO:0000313" key="2">
    <source>
        <dbReference type="EMBL" id="ROT80750.1"/>
    </source>
</evidence>
<dbReference type="EMBL" id="QCYY01001074">
    <property type="protein sequence ID" value="ROT80750.1"/>
    <property type="molecule type" value="Genomic_DNA"/>
</dbReference>
<feature type="region of interest" description="Disordered" evidence="1">
    <location>
        <begin position="58"/>
        <end position="84"/>
    </location>
</feature>
<feature type="compositionally biased region" description="Basic and acidic residues" evidence="1">
    <location>
        <begin position="146"/>
        <end position="157"/>
    </location>
</feature>
<keyword evidence="3" id="KW-1185">Reference proteome</keyword>
<reference evidence="2 3" key="1">
    <citation type="submission" date="2018-04" db="EMBL/GenBank/DDBJ databases">
        <authorList>
            <person name="Zhang X."/>
            <person name="Yuan J."/>
            <person name="Li F."/>
            <person name="Xiang J."/>
        </authorList>
    </citation>
    <scope>NUCLEOTIDE SEQUENCE [LARGE SCALE GENOMIC DNA]</scope>
    <source>
        <tissue evidence="2">Muscle</tissue>
    </source>
</reference>
<protein>
    <submittedName>
        <fullName evidence="2">Uncharacterized protein</fullName>
    </submittedName>
</protein>
<dbReference type="Proteomes" id="UP000283509">
    <property type="component" value="Unassembled WGS sequence"/>
</dbReference>
<feature type="compositionally biased region" description="Basic and acidic residues" evidence="1">
    <location>
        <begin position="209"/>
        <end position="259"/>
    </location>
</feature>
<accession>A0A423TWD9</accession>
<name>A0A423TWD9_PENVA</name>
<comment type="caution">
    <text evidence="2">The sequence shown here is derived from an EMBL/GenBank/DDBJ whole genome shotgun (WGS) entry which is preliminary data.</text>
</comment>
<feature type="compositionally biased region" description="Acidic residues" evidence="1">
    <location>
        <begin position="338"/>
        <end position="356"/>
    </location>
</feature>
<feature type="region of interest" description="Disordered" evidence="1">
    <location>
        <begin position="126"/>
        <end position="287"/>
    </location>
</feature>
<feature type="region of interest" description="Disordered" evidence="1">
    <location>
        <begin position="317"/>
        <end position="356"/>
    </location>
</feature>
<feature type="compositionally biased region" description="Basic and acidic residues" evidence="1">
    <location>
        <begin position="168"/>
        <end position="179"/>
    </location>
</feature>